<evidence type="ECO:0000313" key="8">
    <source>
        <dbReference type="Proteomes" id="UP000190637"/>
    </source>
</evidence>
<dbReference type="FunFam" id="1.10.10.10:FF:000001">
    <property type="entry name" value="LysR family transcriptional regulator"/>
    <property type="match status" value="1"/>
</dbReference>
<keyword evidence="8" id="KW-1185">Reference proteome</keyword>
<name>A0A1T4SU41_9ACTN</name>
<dbReference type="GO" id="GO:0003677">
    <property type="term" value="F:DNA binding"/>
    <property type="evidence" value="ECO:0007669"/>
    <property type="project" value="UniProtKB-KW"/>
</dbReference>
<keyword evidence="4" id="KW-0804">Transcription</keyword>
<dbReference type="SUPFAM" id="SSF53850">
    <property type="entry name" value="Periplasmic binding protein-like II"/>
    <property type="match status" value="1"/>
</dbReference>
<comment type="similarity">
    <text evidence="1">Belongs to the LysR transcriptional regulatory family.</text>
</comment>
<feature type="domain" description="HTH lysR-type" evidence="6">
    <location>
        <begin position="9"/>
        <end position="66"/>
    </location>
</feature>
<dbReference type="GO" id="GO:0032993">
    <property type="term" value="C:protein-DNA complex"/>
    <property type="evidence" value="ECO:0007669"/>
    <property type="project" value="TreeGrafter"/>
</dbReference>
<protein>
    <submittedName>
        <fullName evidence="7">DNA-binding transcriptional regulator, LysR family</fullName>
    </submittedName>
</protein>
<evidence type="ECO:0000256" key="3">
    <source>
        <dbReference type="ARBA" id="ARBA00023125"/>
    </source>
</evidence>
<evidence type="ECO:0000256" key="1">
    <source>
        <dbReference type="ARBA" id="ARBA00009437"/>
    </source>
</evidence>
<dbReference type="PROSITE" id="PS50931">
    <property type="entry name" value="HTH_LYSR"/>
    <property type="match status" value="1"/>
</dbReference>
<dbReference type="Gene3D" id="1.10.10.10">
    <property type="entry name" value="Winged helix-like DNA-binding domain superfamily/Winged helix DNA-binding domain"/>
    <property type="match status" value="1"/>
</dbReference>
<dbReference type="Pfam" id="PF00126">
    <property type="entry name" value="HTH_1"/>
    <property type="match status" value="1"/>
</dbReference>
<dbReference type="Gene3D" id="3.40.190.10">
    <property type="entry name" value="Periplasmic binding protein-like II"/>
    <property type="match status" value="2"/>
</dbReference>
<dbReference type="Proteomes" id="UP000190637">
    <property type="component" value="Unassembled WGS sequence"/>
</dbReference>
<dbReference type="PANTHER" id="PTHR30346">
    <property type="entry name" value="TRANSCRIPTIONAL DUAL REGULATOR HCAR-RELATED"/>
    <property type="match status" value="1"/>
</dbReference>
<gene>
    <name evidence="7" type="ORF">SAMN02745673_03955</name>
</gene>
<evidence type="ECO:0000256" key="2">
    <source>
        <dbReference type="ARBA" id="ARBA00023015"/>
    </source>
</evidence>
<evidence type="ECO:0000256" key="5">
    <source>
        <dbReference type="SAM" id="MobiDB-lite"/>
    </source>
</evidence>
<evidence type="ECO:0000256" key="4">
    <source>
        <dbReference type="ARBA" id="ARBA00023163"/>
    </source>
</evidence>
<dbReference type="InterPro" id="IPR036390">
    <property type="entry name" value="WH_DNA-bd_sf"/>
</dbReference>
<keyword evidence="3 7" id="KW-0238">DNA-binding</keyword>
<dbReference type="Pfam" id="PF03466">
    <property type="entry name" value="LysR_substrate"/>
    <property type="match status" value="1"/>
</dbReference>
<dbReference type="AlphaFoldDB" id="A0A1T4SU41"/>
<dbReference type="PRINTS" id="PR00039">
    <property type="entry name" value="HTHLYSR"/>
</dbReference>
<dbReference type="PANTHER" id="PTHR30346:SF17">
    <property type="entry name" value="LYSR FAMILY TRANSCRIPTIONAL REGULATOR"/>
    <property type="match status" value="1"/>
</dbReference>
<evidence type="ECO:0000259" key="6">
    <source>
        <dbReference type="PROSITE" id="PS50931"/>
    </source>
</evidence>
<accession>A0A1T4SU41</accession>
<proteinExistence type="inferred from homology"/>
<dbReference type="GO" id="GO:0003700">
    <property type="term" value="F:DNA-binding transcription factor activity"/>
    <property type="evidence" value="ECO:0007669"/>
    <property type="project" value="InterPro"/>
</dbReference>
<feature type="region of interest" description="Disordered" evidence="5">
    <location>
        <begin position="290"/>
        <end position="313"/>
    </location>
</feature>
<dbReference type="InterPro" id="IPR005119">
    <property type="entry name" value="LysR_subst-bd"/>
</dbReference>
<evidence type="ECO:0000313" key="7">
    <source>
        <dbReference type="EMBL" id="SKA31421.1"/>
    </source>
</evidence>
<reference evidence="7 8" key="1">
    <citation type="submission" date="2017-02" db="EMBL/GenBank/DDBJ databases">
        <authorList>
            <person name="Peterson S.W."/>
        </authorList>
    </citation>
    <scope>NUCLEOTIDE SEQUENCE [LARGE SCALE GENOMIC DNA]</scope>
    <source>
        <strain evidence="7 8">DSM 45154</strain>
    </source>
</reference>
<keyword evidence="2" id="KW-0805">Transcription regulation</keyword>
<dbReference type="InterPro" id="IPR000847">
    <property type="entry name" value="LysR_HTH_N"/>
</dbReference>
<organism evidence="7 8">
    <name type="scientific">Marinactinospora thermotolerans DSM 45154</name>
    <dbReference type="NCBI Taxonomy" id="1122192"/>
    <lineage>
        <taxon>Bacteria</taxon>
        <taxon>Bacillati</taxon>
        <taxon>Actinomycetota</taxon>
        <taxon>Actinomycetes</taxon>
        <taxon>Streptosporangiales</taxon>
        <taxon>Nocardiopsidaceae</taxon>
        <taxon>Marinactinospora</taxon>
    </lineage>
</organism>
<dbReference type="STRING" id="1122192.SAMN02745673_03955"/>
<sequence length="313" mass="34989">MYILAAVNVELHHLRGFLAIAGERNFTRAAKRVNVSQSTLSRNIRRLEELLGRRLLERTTRQVELTPAGEALYRRIQFLLPQLEEALRLEQGGDSLRVGFTWGFPAEWPQKLFRDFEEETGVAVQVHRSDSPFAGIDCGDVDLAILRGVVDVSGLEVVTLSYEKQIAAVSVRSDLSQREEVSWREIADQEIVLNEVSGTVSLDDWPEDGRPSVSVTCRNFDEWLVAVASGKGVGVAPELVGQQHINSCVSFLAIPDAPRVPLNLVYPKRGGHPLIPRFISMARATVRAREAVGRRKRVRPSRESRRPPSVSPR</sequence>
<dbReference type="InterPro" id="IPR036388">
    <property type="entry name" value="WH-like_DNA-bd_sf"/>
</dbReference>
<dbReference type="SUPFAM" id="SSF46785">
    <property type="entry name" value="Winged helix' DNA-binding domain"/>
    <property type="match status" value="1"/>
</dbReference>
<dbReference type="EMBL" id="FUWS01000011">
    <property type="protein sequence ID" value="SKA31421.1"/>
    <property type="molecule type" value="Genomic_DNA"/>
</dbReference>